<feature type="transmembrane region" description="Helical" evidence="1">
    <location>
        <begin position="236"/>
        <end position="253"/>
    </location>
</feature>
<evidence type="ECO:0000313" key="3">
    <source>
        <dbReference type="Proteomes" id="UP000584405"/>
    </source>
</evidence>
<name>A0AAW3RW59_9GAMM</name>
<reference evidence="2 3" key="1">
    <citation type="submission" date="2020-07" db="EMBL/GenBank/DDBJ databases">
        <title>Updated taxonomy of Pectobacterium genus in the CIRM-CFBP bacterial collection: when new species reveal old endemic population.</title>
        <authorList>
            <person name="Pedron J."/>
            <person name="Barny M.A."/>
            <person name="Portier P."/>
        </authorList>
    </citation>
    <scope>NUCLEOTIDE SEQUENCE [LARGE SCALE GENOMIC DNA]</scope>
    <source>
        <strain evidence="2 3">CFBP5669</strain>
    </source>
</reference>
<keyword evidence="1" id="KW-0812">Transmembrane</keyword>
<dbReference type="EMBL" id="JACDRT010000023">
    <property type="protein sequence ID" value="MBA0161253.1"/>
    <property type="molecule type" value="Genomic_DNA"/>
</dbReference>
<dbReference type="RefSeq" id="WP_119891221.1">
    <property type="nucleotide sequence ID" value="NZ_CAKLII010000005.1"/>
</dbReference>
<feature type="transmembrane region" description="Helical" evidence="1">
    <location>
        <begin position="90"/>
        <end position="107"/>
    </location>
</feature>
<accession>A0AAW3RW59</accession>
<feature type="transmembrane region" description="Helical" evidence="1">
    <location>
        <begin position="367"/>
        <end position="391"/>
    </location>
</feature>
<comment type="caution">
    <text evidence="2">The sequence shown here is derived from an EMBL/GenBank/DDBJ whole genome shotgun (WGS) entry which is preliminary data.</text>
</comment>
<dbReference type="AlphaFoldDB" id="A0AAW3RW59"/>
<keyword evidence="1" id="KW-1133">Transmembrane helix</keyword>
<evidence type="ECO:0000256" key="1">
    <source>
        <dbReference type="SAM" id="Phobius"/>
    </source>
</evidence>
<feature type="transmembrane region" description="Helical" evidence="1">
    <location>
        <begin position="12"/>
        <end position="37"/>
    </location>
</feature>
<feature type="transmembrane region" description="Helical" evidence="1">
    <location>
        <begin position="328"/>
        <end position="347"/>
    </location>
</feature>
<evidence type="ECO:0000313" key="2">
    <source>
        <dbReference type="EMBL" id="MBA0161253.1"/>
    </source>
</evidence>
<proteinExistence type="predicted"/>
<gene>
    <name evidence="2" type="ORF">H0253_20725</name>
</gene>
<feature type="transmembrane region" description="Helical" evidence="1">
    <location>
        <begin position="43"/>
        <end position="60"/>
    </location>
</feature>
<feature type="transmembrane region" description="Helical" evidence="1">
    <location>
        <begin position="176"/>
        <end position="194"/>
    </location>
</feature>
<dbReference type="Proteomes" id="UP000584405">
    <property type="component" value="Unassembled WGS sequence"/>
</dbReference>
<organism evidence="2 3">
    <name type="scientific">Pectobacterium versatile</name>
    <dbReference type="NCBI Taxonomy" id="2488639"/>
    <lineage>
        <taxon>Bacteria</taxon>
        <taxon>Pseudomonadati</taxon>
        <taxon>Pseudomonadota</taxon>
        <taxon>Gammaproteobacteria</taxon>
        <taxon>Enterobacterales</taxon>
        <taxon>Pectobacteriaceae</taxon>
        <taxon>Pectobacterium</taxon>
    </lineage>
</organism>
<feature type="transmembrane region" description="Helical" evidence="1">
    <location>
        <begin position="67"/>
        <end position="84"/>
    </location>
</feature>
<sequence length="407" mass="47059">MNNKMIIARSEILEKSIILAFFFASTIVWTPLIPAFLNINTGFVYLSIIFFLLLFVFINYGIKKNEIVLALLIEVYFILLAIITQSDVNFNRYVLFPFGLLIAWNCARDARFMDEFSKLLTGFVGLGVIFGWISFFYVLQGGNAFFEFPNVDGRINGWYLTSLSNAVINGVARISFIYDEPGAFSFVICIAVILRELLNKNRTLSMFIISGGVITFSFIHVIITTFYFLLVLNGRYKIILLLIVASFASYTLNDSRFEFFYDRFQKSDDVGSGFNNRTVQLSNFAKVVNDDPSVLFLGDYKCHDRELKMCVEHGDISSSIATPIYQGGMWMFVFQFFTHALLIFLMFKRKFLFAAFSLSLLLLQRPYFSQIGYQLLIYISVFYMTISSGFLRRRVSKFQHRYNYDKK</sequence>
<keyword evidence="1" id="KW-0472">Membrane</keyword>
<feature type="transmembrane region" description="Helical" evidence="1">
    <location>
        <begin position="206"/>
        <end position="230"/>
    </location>
</feature>
<protein>
    <submittedName>
        <fullName evidence="2">Uncharacterized protein</fullName>
    </submittedName>
</protein>
<feature type="transmembrane region" description="Helical" evidence="1">
    <location>
        <begin position="119"/>
        <end position="139"/>
    </location>
</feature>